<accession>A0A1M4EBI3</accession>
<evidence type="ECO:0000313" key="2">
    <source>
        <dbReference type="EMBL" id="SBO96126.1"/>
    </source>
</evidence>
<reference evidence="2" key="1">
    <citation type="submission" date="2016-04" db="EMBL/GenBank/DDBJ databases">
        <authorList>
            <person name="Evans L.H."/>
            <person name="Alamgir A."/>
            <person name="Owens N."/>
            <person name="Weber N.D."/>
            <person name="Virtaneva K."/>
            <person name="Barbian K."/>
            <person name="Babar A."/>
            <person name="Rosenke K."/>
        </authorList>
    </citation>
    <scope>NUCLEOTIDE SEQUENCE</scope>
    <source>
        <strain evidence="2">Nono1</strain>
    </source>
</reference>
<dbReference type="EMBL" id="LT559118">
    <property type="protein sequence ID" value="SBO96126.1"/>
    <property type="molecule type" value="Genomic_DNA"/>
</dbReference>
<evidence type="ECO:0000259" key="1">
    <source>
        <dbReference type="Pfam" id="PF12770"/>
    </source>
</evidence>
<protein>
    <recommendedName>
        <fullName evidence="1">CHAT domain-containing protein</fullName>
    </recommendedName>
</protein>
<dbReference type="Pfam" id="PF12770">
    <property type="entry name" value="CHAT"/>
    <property type="match status" value="1"/>
</dbReference>
<name>A0A1M4EBI3_9ACTN</name>
<sequence length="74" mass="7923">MSSAPSARLIGSLHDGTLAIPEISRLRLDRPEHAYLSACSTAHRGRRLADEVIQLASAFQLAPATPTGPIYGLR</sequence>
<dbReference type="AlphaFoldDB" id="A0A1M4EBI3"/>
<dbReference type="InterPro" id="IPR024983">
    <property type="entry name" value="CHAT_dom"/>
</dbReference>
<proteinExistence type="predicted"/>
<dbReference type="RefSeq" id="WP_397351721.1">
    <property type="nucleotide sequence ID" value="NZ_CP084058.1"/>
</dbReference>
<feature type="domain" description="CHAT" evidence="1">
    <location>
        <begin position="14"/>
        <end position="62"/>
    </location>
</feature>
<organism evidence="2">
    <name type="scientific">Nonomuraea gerenzanensis</name>
    <dbReference type="NCBI Taxonomy" id="93944"/>
    <lineage>
        <taxon>Bacteria</taxon>
        <taxon>Bacillati</taxon>
        <taxon>Actinomycetota</taxon>
        <taxon>Actinomycetes</taxon>
        <taxon>Streptosporangiales</taxon>
        <taxon>Streptosporangiaceae</taxon>
        <taxon>Nonomuraea</taxon>
    </lineage>
</organism>
<gene>
    <name evidence="2" type="ORF">BN4615_P5642</name>
</gene>